<dbReference type="GO" id="GO:0051011">
    <property type="term" value="F:microtubule minus-end binding"/>
    <property type="evidence" value="ECO:0007669"/>
    <property type="project" value="TreeGrafter"/>
</dbReference>
<dbReference type="InterPro" id="IPR040457">
    <property type="entry name" value="GCP_C"/>
</dbReference>
<dbReference type="Ensembl" id="ENSCCRT00020040478.1">
    <property type="protein sequence ID" value="ENSCCRP00020037086.1"/>
    <property type="gene ID" value="ENSCCRG00020016263.1"/>
</dbReference>
<evidence type="ECO:0000256" key="9">
    <source>
        <dbReference type="SAM" id="MobiDB-lite"/>
    </source>
</evidence>
<comment type="function">
    <text evidence="6">Component of the gamma-tubulin ring complex (gTuRC) which mediates microtubule nucleation. The gTuRC regulates the minus-end nucleation of alpha-beta tubulin heterodimers that grow into microtubule protafilaments, a critical step in centrosome duplication and spindle formation. Plays a role in neuronal migration.</text>
</comment>
<dbReference type="GO" id="GO:0051225">
    <property type="term" value="P:spindle assembly"/>
    <property type="evidence" value="ECO:0007669"/>
    <property type="project" value="TreeGrafter"/>
</dbReference>
<dbReference type="FunFam" id="1.20.120.1900:FF:000002">
    <property type="entry name" value="Gamma-tubulin complex component"/>
    <property type="match status" value="1"/>
</dbReference>
<organism evidence="12 13">
    <name type="scientific">Cyprinus carpio</name>
    <name type="common">Common carp</name>
    <dbReference type="NCBI Taxonomy" id="7962"/>
    <lineage>
        <taxon>Eukaryota</taxon>
        <taxon>Metazoa</taxon>
        <taxon>Chordata</taxon>
        <taxon>Craniata</taxon>
        <taxon>Vertebrata</taxon>
        <taxon>Euteleostomi</taxon>
        <taxon>Actinopterygii</taxon>
        <taxon>Neopterygii</taxon>
        <taxon>Teleostei</taxon>
        <taxon>Ostariophysi</taxon>
        <taxon>Cypriniformes</taxon>
        <taxon>Cyprinidae</taxon>
        <taxon>Cyprininae</taxon>
        <taxon>Cyprinus</taxon>
    </lineage>
</organism>
<reference evidence="12" key="1">
    <citation type="submission" date="2025-08" db="UniProtKB">
        <authorList>
            <consortium name="Ensembl"/>
        </authorList>
    </citation>
    <scope>IDENTIFICATION</scope>
</reference>
<dbReference type="GO" id="GO:0000278">
    <property type="term" value="P:mitotic cell cycle"/>
    <property type="evidence" value="ECO:0007669"/>
    <property type="project" value="TreeGrafter"/>
</dbReference>
<protein>
    <recommendedName>
        <fullName evidence="8">Gamma-tubulin complex component</fullName>
    </recommendedName>
</protein>
<feature type="compositionally biased region" description="Low complexity" evidence="9">
    <location>
        <begin position="94"/>
        <end position="112"/>
    </location>
</feature>
<dbReference type="Pfam" id="PF17681">
    <property type="entry name" value="GCP_N_terminal"/>
    <property type="match status" value="1"/>
</dbReference>
<dbReference type="GO" id="GO:0005813">
    <property type="term" value="C:centrosome"/>
    <property type="evidence" value="ECO:0007669"/>
    <property type="project" value="UniProtKB-SubCell"/>
</dbReference>
<keyword evidence="5 8" id="KW-0206">Cytoskeleton</keyword>
<dbReference type="GO" id="GO:0000930">
    <property type="term" value="C:gamma-tubulin complex"/>
    <property type="evidence" value="ECO:0007669"/>
    <property type="project" value="TreeGrafter"/>
</dbReference>
<dbReference type="Pfam" id="PF04130">
    <property type="entry name" value="GCP_C_terminal"/>
    <property type="match status" value="1"/>
</dbReference>
<evidence type="ECO:0000256" key="2">
    <source>
        <dbReference type="ARBA" id="ARBA00010337"/>
    </source>
</evidence>
<evidence type="ECO:0000256" key="6">
    <source>
        <dbReference type="ARBA" id="ARBA00093403"/>
    </source>
</evidence>
<dbReference type="Proteomes" id="UP000694701">
    <property type="component" value="Unplaced"/>
</dbReference>
<keyword evidence="4 8" id="KW-0493">Microtubule</keyword>
<keyword evidence="3 8" id="KW-0963">Cytoplasm</keyword>
<name>A0A8C2E7G9_CYPCA</name>
<accession>A0A8C2E7G9</accession>
<feature type="domain" description="Gamma tubulin complex component C-terminal" evidence="10">
    <location>
        <begin position="493"/>
        <end position="831"/>
    </location>
</feature>
<dbReference type="Gene3D" id="1.20.120.1900">
    <property type="entry name" value="Gamma-tubulin complex, C-terminal domain"/>
    <property type="match status" value="1"/>
</dbReference>
<dbReference type="GO" id="GO:0007020">
    <property type="term" value="P:microtubule nucleation"/>
    <property type="evidence" value="ECO:0007669"/>
    <property type="project" value="InterPro"/>
</dbReference>
<comment type="subunit">
    <text evidence="7">Component of the gamma-tubulin ring complex (gTuRC) consisting of TUBGCP2, TUBGCP3, TUBGCP4, TUBGCP5 and TUBGCP6 and gamma-tubulin TUBG1 or TUBG2. TUBGCP2, TUBGCP3, TUBGCP4, TUBGCP5 and TUBGCP6 assemble in a 5:5:2:1:1 stoichiometry; each is associated with a gamma-tubulin, thereby arranging 14 gamma-tubulins in a helical manner. Gamma-tubulin at the first position is blocked by TUBGCP3 at the last position, allowing 13 protafilaments to grow into a microtubule. The gTuRC (via TUBGCP3 and TUBGCP6) interacts with ACTB and MZT1; the interactions form a luminal bridge that stabilizes the initial structure during complex assembly. The gTuRC (via TUBGCP2) interacts with MZT2A/MZT2B and CDK5RAP2 (via CM1 motif); the interactions play a role in gTuRC activation. Interacts with ATF5; the ATF5:PCNT:polyglutamylated tubulin (PGT) tripartite unites the mother centriole and the pericentriolar material (PCM) in the centrosome.</text>
</comment>
<proteinExistence type="inferred from homology"/>
<evidence type="ECO:0000256" key="1">
    <source>
        <dbReference type="ARBA" id="ARBA00004300"/>
    </source>
</evidence>
<evidence type="ECO:0000256" key="8">
    <source>
        <dbReference type="RuleBase" id="RU363050"/>
    </source>
</evidence>
<evidence type="ECO:0000259" key="10">
    <source>
        <dbReference type="Pfam" id="PF04130"/>
    </source>
</evidence>
<comment type="subcellular location">
    <subcellularLocation>
        <location evidence="1">Cytoplasm</location>
        <location evidence="1">Cytoskeleton</location>
        <location evidence="1">Microtubule organizing center</location>
        <location evidence="1">Centrosome</location>
    </subcellularLocation>
</comment>
<dbReference type="GO" id="GO:0005874">
    <property type="term" value="C:microtubule"/>
    <property type="evidence" value="ECO:0007669"/>
    <property type="project" value="UniProtKB-KW"/>
</dbReference>
<dbReference type="PANTHER" id="PTHR19302">
    <property type="entry name" value="GAMMA TUBULIN COMPLEX PROTEIN"/>
    <property type="match status" value="1"/>
</dbReference>
<dbReference type="GO" id="GO:0000922">
    <property type="term" value="C:spindle pole"/>
    <property type="evidence" value="ECO:0007669"/>
    <property type="project" value="InterPro"/>
</dbReference>
<comment type="similarity">
    <text evidence="2 8">Belongs to the TUBGCP family.</text>
</comment>
<dbReference type="GO" id="GO:0043015">
    <property type="term" value="F:gamma-tubulin binding"/>
    <property type="evidence" value="ECO:0007669"/>
    <property type="project" value="InterPro"/>
</dbReference>
<feature type="domain" description="Gamma tubulin complex component protein N-terminal" evidence="11">
    <location>
        <begin position="204"/>
        <end position="490"/>
    </location>
</feature>
<dbReference type="GO" id="GO:0031122">
    <property type="term" value="P:cytoplasmic microtubule organization"/>
    <property type="evidence" value="ECO:0007669"/>
    <property type="project" value="TreeGrafter"/>
</dbReference>
<evidence type="ECO:0000256" key="4">
    <source>
        <dbReference type="ARBA" id="ARBA00022701"/>
    </source>
</evidence>
<dbReference type="InterPro" id="IPR041470">
    <property type="entry name" value="GCP_N"/>
</dbReference>
<feature type="region of interest" description="Disordered" evidence="9">
    <location>
        <begin position="90"/>
        <end position="112"/>
    </location>
</feature>
<dbReference type="InterPro" id="IPR007259">
    <property type="entry name" value="GCP"/>
</dbReference>
<dbReference type="GO" id="GO:0051321">
    <property type="term" value="P:meiotic cell cycle"/>
    <property type="evidence" value="ECO:0007669"/>
    <property type="project" value="TreeGrafter"/>
</dbReference>
<evidence type="ECO:0000313" key="12">
    <source>
        <dbReference type="Ensembl" id="ENSCCRP00020037086.1"/>
    </source>
</evidence>
<dbReference type="PANTHER" id="PTHR19302:SF13">
    <property type="entry name" value="GAMMA-TUBULIN COMPLEX COMPONENT 2"/>
    <property type="match status" value="1"/>
</dbReference>
<evidence type="ECO:0000256" key="7">
    <source>
        <dbReference type="ARBA" id="ARBA00093572"/>
    </source>
</evidence>
<evidence type="ECO:0000313" key="13">
    <source>
        <dbReference type="Proteomes" id="UP000694701"/>
    </source>
</evidence>
<evidence type="ECO:0000256" key="5">
    <source>
        <dbReference type="ARBA" id="ARBA00023212"/>
    </source>
</evidence>
<evidence type="ECO:0000259" key="11">
    <source>
        <dbReference type="Pfam" id="PF17681"/>
    </source>
</evidence>
<dbReference type="AlphaFoldDB" id="A0A8C2E7G9"/>
<sequence length="870" mass="100307">MSEFRIHHDVNELLGLLNVRGGDGAEVYIDLLQKNRTPYVTTTVSAHNFLRKYDELKSKNARNLDPLVYLLSKLTEDKETLKFLQQNAKERSEMSANAASSTTTSYSIPATSSKMSMQELEELRKKLGNVTASSNVPQSSEVIRKMLRDRHNKKNPTQPNPVFPNWVYDRPALIGDFVTSPTPVGDPVVAIGTMPLAAQEQALVEDLLYVLIGVDGRDITAQPVLGRQSRSFIVDPSLDMSIKELVNRILPVASCYSTITRFTEEKSSFEYGQVNHALTAAMRTLMKEYLILVTQLEHLHRQGTLSLQKLWFYIQPTMRTMEILASIATSVDKGECMGGSTLSLLHDRTFNYTGDSQAQELCLYLTKAASVPYFEILEKWIYREDIKKLCHFFEEHELQKEKIQEDYNDKYWDQRYTIVQHRIPSFLQKMADKILNTGKYLNVVRECGRDVTCPDAKEVLYTLKERAYVEQIEKAYYYASKVLLDFLMEEKELVSRLRSIKHYFLMDKGDFFVHFMDLTEEELKKPVDDIIPPRLEALLELALRMSTANTDPFKDDLKIDLMPHDVITQLLRVLAIDTKQEKAIINAEPTEVSLSGLEAFSFDYIVKWPLSLIINRKALTRYQMLFRHMFYCKHVERLLCNVWISNKASKQYSLHSAKWFAAAFALRQRMLNFVQNIQYYMMFEVNEPTWHIMENNLKSVKNISVLNKYFLLSHAHTGVFILIVLQRFTHSMRIDSEMKRLTFGNATMEGSSTSAERTEEAEKKRLTSKFIAEHVDALQSDSGFEATISKFDSNFSTLLLDLLDKLSIYSTNDCEHSMINIIYRLDFNGFYTERLEKMAIERSQKTATILESVIAPLTKMVPSEAKKAHQ</sequence>
<dbReference type="InterPro" id="IPR042241">
    <property type="entry name" value="GCP_C_sf"/>
</dbReference>
<evidence type="ECO:0000256" key="3">
    <source>
        <dbReference type="ARBA" id="ARBA00022490"/>
    </source>
</evidence>